<dbReference type="InterPro" id="IPR025846">
    <property type="entry name" value="TBL_N"/>
</dbReference>
<dbReference type="AlphaFoldDB" id="A0A1U8AVJ6"/>
<evidence type="ECO:0000313" key="11">
    <source>
        <dbReference type="RefSeq" id="XP_010272016.1"/>
    </source>
</evidence>
<name>A0A1U8AVJ6_NELNU</name>
<evidence type="ECO:0000256" key="4">
    <source>
        <dbReference type="ARBA" id="ARBA00022968"/>
    </source>
</evidence>
<dbReference type="InParanoid" id="A0A1U8AVJ6"/>
<keyword evidence="5 7" id="KW-1133">Transmembrane helix</keyword>
<dbReference type="PANTHER" id="PTHR32285:SF28">
    <property type="entry name" value="XYLOGLUCAN O-ACETYLTRANSFERASE 2"/>
    <property type="match status" value="1"/>
</dbReference>
<dbReference type="eggNOG" id="ENOG502QPJ5">
    <property type="taxonomic scope" value="Eukaryota"/>
</dbReference>
<evidence type="ECO:0000256" key="2">
    <source>
        <dbReference type="ARBA" id="ARBA00007727"/>
    </source>
</evidence>
<dbReference type="GO" id="GO:0016020">
    <property type="term" value="C:membrane"/>
    <property type="evidence" value="ECO:0007669"/>
    <property type="project" value="UniProtKB-SubCell"/>
</dbReference>
<dbReference type="Pfam" id="PF13839">
    <property type="entry name" value="PC-Esterase"/>
    <property type="match status" value="1"/>
</dbReference>
<dbReference type="PANTHER" id="PTHR32285">
    <property type="entry name" value="PROTEIN TRICHOME BIREFRINGENCE-LIKE 9-RELATED"/>
    <property type="match status" value="1"/>
</dbReference>
<protein>
    <submittedName>
        <fullName evidence="11">Protein ALTERED XYLOGLUCAN 4-like</fullName>
    </submittedName>
</protein>
<keyword evidence="6 7" id="KW-0472">Membrane</keyword>
<accession>A0A1U8AVJ6</accession>
<dbReference type="RefSeq" id="XP_010272016.1">
    <property type="nucleotide sequence ID" value="XM_010273714.2"/>
</dbReference>
<evidence type="ECO:0000256" key="1">
    <source>
        <dbReference type="ARBA" id="ARBA00004167"/>
    </source>
</evidence>
<organism evidence="10 11">
    <name type="scientific">Nelumbo nucifera</name>
    <name type="common">Sacred lotus</name>
    <dbReference type="NCBI Taxonomy" id="4432"/>
    <lineage>
        <taxon>Eukaryota</taxon>
        <taxon>Viridiplantae</taxon>
        <taxon>Streptophyta</taxon>
        <taxon>Embryophyta</taxon>
        <taxon>Tracheophyta</taxon>
        <taxon>Spermatophyta</taxon>
        <taxon>Magnoliopsida</taxon>
        <taxon>Proteales</taxon>
        <taxon>Nelumbonaceae</taxon>
        <taxon>Nelumbo</taxon>
    </lineage>
</organism>
<feature type="domain" description="Trichome birefringence-like C-terminal" evidence="8">
    <location>
        <begin position="136"/>
        <end position="420"/>
    </location>
</feature>
<dbReference type="GO" id="GO:0016413">
    <property type="term" value="F:O-acetyltransferase activity"/>
    <property type="evidence" value="ECO:0000318"/>
    <property type="project" value="GO_Central"/>
</dbReference>
<comment type="subcellular location">
    <subcellularLocation>
        <location evidence="1">Membrane</location>
        <topology evidence="1">Single-pass membrane protein</topology>
    </subcellularLocation>
</comment>
<dbReference type="Pfam" id="PF14416">
    <property type="entry name" value="PMR5N"/>
    <property type="match status" value="1"/>
</dbReference>
<keyword evidence="4" id="KW-0735">Signal-anchor</keyword>
<dbReference type="InterPro" id="IPR026057">
    <property type="entry name" value="TBL_C"/>
</dbReference>
<evidence type="ECO:0000313" key="10">
    <source>
        <dbReference type="Proteomes" id="UP000189703"/>
    </source>
</evidence>
<dbReference type="Proteomes" id="UP000189703">
    <property type="component" value="Unplaced"/>
</dbReference>
<dbReference type="InterPro" id="IPR029962">
    <property type="entry name" value="TBL"/>
</dbReference>
<gene>
    <name evidence="11" type="primary">LOC104607927</name>
</gene>
<keyword evidence="10" id="KW-1185">Reference proteome</keyword>
<dbReference type="KEGG" id="nnu:104607927"/>
<evidence type="ECO:0000259" key="9">
    <source>
        <dbReference type="Pfam" id="PF14416"/>
    </source>
</evidence>
<dbReference type="OMA" id="HINECQN"/>
<evidence type="ECO:0000256" key="6">
    <source>
        <dbReference type="ARBA" id="ARBA00023136"/>
    </source>
</evidence>
<keyword evidence="3 7" id="KW-0812">Transmembrane</keyword>
<dbReference type="OrthoDB" id="630188at2759"/>
<sequence length="424" mass="49409">MRMKMKMNSPAITLEFFRHLLKKDRCMNTGKLGFFLLWLLCFTSIFIFFFLYSPNPFFRATRRQEEQPSQNVLIVKSNKYDEQCDLFTGRWIPDLQGSLYTNWSCPTIPDSKNCGKYGRKDSDFVYWRWKPDQCELPRFDPKTFLTFFRGKKLAFIGDSVARNQMESLLCLLSQEETPTDTYKDVEDRFRTWYFPSYSFTLMVLWTKFLVMGEERMINGSLSGVFDLHLDKVDGKWADKLPGVDYAIVSEAHWFFRKNYLYEGDMLIGCVFCNEPNVTDLGLGFAIRMAFRTTLKFINACKECRNLVTLLRTFSPSHFENGTWNTGGNCNRTSPLSEVGLNLGGTEWELRTIQVEEVERARKKGEKRGNKFKALDVTRAMLMRPDGHPGSHWNNKGMEGYNDCVHWCLPGPIDAWNDFLMPVLS</sequence>
<evidence type="ECO:0000256" key="7">
    <source>
        <dbReference type="SAM" id="Phobius"/>
    </source>
</evidence>
<evidence type="ECO:0000256" key="3">
    <source>
        <dbReference type="ARBA" id="ARBA00022692"/>
    </source>
</evidence>
<dbReference type="GeneID" id="104607927"/>
<feature type="domain" description="Trichome birefringence-like N-terminal" evidence="9">
    <location>
        <begin position="82"/>
        <end position="135"/>
    </location>
</feature>
<evidence type="ECO:0000259" key="8">
    <source>
        <dbReference type="Pfam" id="PF13839"/>
    </source>
</evidence>
<proteinExistence type="inferred from homology"/>
<dbReference type="GO" id="GO:0005794">
    <property type="term" value="C:Golgi apparatus"/>
    <property type="evidence" value="ECO:0000318"/>
    <property type="project" value="GO_Central"/>
</dbReference>
<dbReference type="FunCoup" id="A0A1U8AVJ6">
    <property type="interactions" value="7"/>
</dbReference>
<comment type="similarity">
    <text evidence="2">Belongs to the PC-esterase family. TBL subfamily.</text>
</comment>
<feature type="transmembrane region" description="Helical" evidence="7">
    <location>
        <begin position="32"/>
        <end position="52"/>
    </location>
</feature>
<evidence type="ECO:0000256" key="5">
    <source>
        <dbReference type="ARBA" id="ARBA00022989"/>
    </source>
</evidence>
<reference evidence="11" key="1">
    <citation type="submission" date="2025-08" db="UniProtKB">
        <authorList>
            <consortium name="RefSeq"/>
        </authorList>
    </citation>
    <scope>IDENTIFICATION</scope>
</reference>